<feature type="compositionally biased region" description="Polar residues" evidence="11">
    <location>
        <begin position="1"/>
        <end position="10"/>
    </location>
</feature>
<protein>
    <submittedName>
        <fullName evidence="13">Putative AC transposase</fullName>
    </submittedName>
</protein>
<keyword evidence="8" id="KW-0804">Transcription</keyword>
<dbReference type="InterPro" id="IPR012337">
    <property type="entry name" value="RNaseH-like_sf"/>
</dbReference>
<dbReference type="PROSITE" id="PS50808">
    <property type="entry name" value="ZF_BED"/>
    <property type="match status" value="1"/>
</dbReference>
<evidence type="ECO:0000256" key="3">
    <source>
        <dbReference type="ARBA" id="ARBA00022723"/>
    </source>
</evidence>
<dbReference type="InterPro" id="IPR052035">
    <property type="entry name" value="ZnF_BED_domain_contain"/>
</dbReference>
<evidence type="ECO:0000256" key="4">
    <source>
        <dbReference type="ARBA" id="ARBA00022771"/>
    </source>
</evidence>
<dbReference type="InterPro" id="IPR008906">
    <property type="entry name" value="HATC_C_dom"/>
</dbReference>
<dbReference type="AlphaFoldDB" id="A0A1D1ZIX9"/>
<dbReference type="SUPFAM" id="SSF53098">
    <property type="entry name" value="Ribonuclease H-like"/>
    <property type="match status" value="1"/>
</dbReference>
<dbReference type="GO" id="GO:0008270">
    <property type="term" value="F:zinc ion binding"/>
    <property type="evidence" value="ECO:0007669"/>
    <property type="project" value="UniProtKB-KW"/>
</dbReference>
<dbReference type="GO" id="GO:0005634">
    <property type="term" value="C:nucleus"/>
    <property type="evidence" value="ECO:0007669"/>
    <property type="project" value="UniProtKB-SubCell"/>
</dbReference>
<keyword evidence="3" id="KW-0479">Metal-binding</keyword>
<dbReference type="GO" id="GO:0009791">
    <property type="term" value="P:post-embryonic development"/>
    <property type="evidence" value="ECO:0007669"/>
    <property type="project" value="UniProtKB-ARBA"/>
</dbReference>
<dbReference type="EMBL" id="GDJX01001185">
    <property type="protein sequence ID" value="JAT66751.1"/>
    <property type="molecule type" value="Transcribed_RNA"/>
</dbReference>
<evidence type="ECO:0000256" key="11">
    <source>
        <dbReference type="SAM" id="MobiDB-lite"/>
    </source>
</evidence>
<dbReference type="SMART" id="SM00614">
    <property type="entry name" value="ZnF_BED"/>
    <property type="match status" value="1"/>
</dbReference>
<proteinExistence type="predicted"/>
<sequence length="702" mass="81889">MSDLNTDNTESVNVNSASSSRRRKTRYKSKSLVWQNFTKLDNDNEDAEECKCNHCGKLYVCGSRNGTSHLRRHLKMQCEIFKKQCTWDDDISKWKFDQDRSRRDLAHCLINLELPFKIVERESLRKLLRGLQPRFSFISRTTIRRDCMKIFEEEKAKLKSLLHDHSYRICLTTDMWTSNQTLGYLCLTAHFIDNEWKMQKRILNFTMVPSPHTGGELADVILNCLVEWNIEKLCTITLDNASYNDVLVNFLKYDLLSKNMLMLDGRMFHFRCGAHILNLVVQDGLREISDSVTIIRDCVKYVKGSQRRKQDFHECATYERISTNKDLVIDVATRWNSTYLMLESALYYKKAFFHLKARNPVNYFAPTNDDWTNVEIMVQFLEIFYNATKVFSGSKYCTSNLFFHEIYAIQRFLIEMSVSLDDCLRNMAVNMLRKFDKYWEVNEYNSLLAVAVVLDPRYKLDYLRFCYSKIYSESRVETFMTQIVGLVRDIFDEYVSSFQVASDVVDTSGVTSRSLSGSTSLVPSKKKFDYKREFRKFKKEESCSRFKSELDIYLNEKVYANDDEEEEDDDDFDILGWWKSNASRYRILSKVARDILAILVSTVASESAFSTGSRVLNQYRSKLALEVVECLICTQDWLRNPMEVDADGDDESDDLATGDYQYICISFLYIKYKNSSTCIFDGNCSFPFNIGLLTSEQVLSTA</sequence>
<feature type="domain" description="BED-type" evidence="12">
    <location>
        <begin position="28"/>
        <end position="85"/>
    </location>
</feature>
<feature type="region of interest" description="Disordered" evidence="11">
    <location>
        <begin position="1"/>
        <end position="23"/>
    </location>
</feature>
<keyword evidence="7" id="KW-0238">DNA-binding</keyword>
<comment type="subcellular location">
    <subcellularLocation>
        <location evidence="1">Nucleus</location>
    </subcellularLocation>
</comment>
<keyword evidence="4 10" id="KW-0863">Zinc-finger</keyword>
<keyword evidence="9" id="KW-0539">Nucleus</keyword>
<evidence type="ECO:0000256" key="7">
    <source>
        <dbReference type="ARBA" id="ARBA00023125"/>
    </source>
</evidence>
<evidence type="ECO:0000256" key="2">
    <source>
        <dbReference type="ARBA" id="ARBA00011738"/>
    </source>
</evidence>
<dbReference type="InterPro" id="IPR036236">
    <property type="entry name" value="Znf_C2H2_sf"/>
</dbReference>
<dbReference type="PANTHER" id="PTHR46481">
    <property type="entry name" value="ZINC FINGER BED DOMAIN-CONTAINING PROTEIN 4"/>
    <property type="match status" value="1"/>
</dbReference>
<evidence type="ECO:0000313" key="13">
    <source>
        <dbReference type="EMBL" id="JAT66751.1"/>
    </source>
</evidence>
<evidence type="ECO:0000256" key="6">
    <source>
        <dbReference type="ARBA" id="ARBA00023015"/>
    </source>
</evidence>
<gene>
    <name evidence="13" type="primary">TRA1_8</name>
    <name evidence="13" type="ORF">g.128077</name>
</gene>
<dbReference type="GO" id="GO:0003677">
    <property type="term" value="F:DNA binding"/>
    <property type="evidence" value="ECO:0007669"/>
    <property type="project" value="UniProtKB-KW"/>
</dbReference>
<evidence type="ECO:0000256" key="9">
    <source>
        <dbReference type="ARBA" id="ARBA00023242"/>
    </source>
</evidence>
<dbReference type="Pfam" id="PF14372">
    <property type="entry name" value="hAT-like_RNase-H"/>
    <property type="match status" value="1"/>
</dbReference>
<evidence type="ECO:0000256" key="8">
    <source>
        <dbReference type="ARBA" id="ARBA00023163"/>
    </source>
</evidence>
<dbReference type="InterPro" id="IPR025525">
    <property type="entry name" value="hAT-like_transposase_RNase-H"/>
</dbReference>
<accession>A0A1D1ZIX9</accession>
<evidence type="ECO:0000256" key="10">
    <source>
        <dbReference type="PROSITE-ProRule" id="PRU00027"/>
    </source>
</evidence>
<evidence type="ECO:0000256" key="1">
    <source>
        <dbReference type="ARBA" id="ARBA00004123"/>
    </source>
</evidence>
<reference evidence="13" key="1">
    <citation type="submission" date="2015-07" db="EMBL/GenBank/DDBJ databases">
        <title>Transcriptome Assembly of Anthurium amnicola.</title>
        <authorList>
            <person name="Suzuki J."/>
        </authorList>
    </citation>
    <scope>NUCLEOTIDE SEQUENCE</scope>
</reference>
<name>A0A1D1ZIX9_9ARAE</name>
<organism evidence="13">
    <name type="scientific">Anthurium amnicola</name>
    <dbReference type="NCBI Taxonomy" id="1678845"/>
    <lineage>
        <taxon>Eukaryota</taxon>
        <taxon>Viridiplantae</taxon>
        <taxon>Streptophyta</taxon>
        <taxon>Embryophyta</taxon>
        <taxon>Tracheophyta</taxon>
        <taxon>Spermatophyta</taxon>
        <taxon>Magnoliopsida</taxon>
        <taxon>Liliopsida</taxon>
        <taxon>Araceae</taxon>
        <taxon>Pothoideae</taxon>
        <taxon>Potheae</taxon>
        <taxon>Anthurium</taxon>
    </lineage>
</organism>
<dbReference type="SUPFAM" id="SSF57667">
    <property type="entry name" value="beta-beta-alpha zinc fingers"/>
    <property type="match status" value="1"/>
</dbReference>
<keyword evidence="5" id="KW-0862">Zinc</keyword>
<dbReference type="GO" id="GO:0046983">
    <property type="term" value="F:protein dimerization activity"/>
    <property type="evidence" value="ECO:0007669"/>
    <property type="project" value="InterPro"/>
</dbReference>
<keyword evidence="6" id="KW-0805">Transcription regulation</keyword>
<dbReference type="Pfam" id="PF05699">
    <property type="entry name" value="Dimer_Tnp_hAT"/>
    <property type="match status" value="1"/>
</dbReference>
<dbReference type="Pfam" id="PF02892">
    <property type="entry name" value="zf-BED"/>
    <property type="match status" value="1"/>
</dbReference>
<comment type="subunit">
    <text evidence="2">Homodimer.</text>
</comment>
<evidence type="ECO:0000259" key="12">
    <source>
        <dbReference type="PROSITE" id="PS50808"/>
    </source>
</evidence>
<dbReference type="PANTHER" id="PTHR46481:SF10">
    <property type="entry name" value="ZINC FINGER BED DOMAIN-CONTAINING PROTEIN 39"/>
    <property type="match status" value="1"/>
</dbReference>
<evidence type="ECO:0000256" key="5">
    <source>
        <dbReference type="ARBA" id="ARBA00022833"/>
    </source>
</evidence>
<dbReference type="InterPro" id="IPR003656">
    <property type="entry name" value="Znf_BED"/>
</dbReference>